<dbReference type="PROSITE" id="PS00221">
    <property type="entry name" value="MIP"/>
    <property type="match status" value="1"/>
</dbReference>
<dbReference type="SUPFAM" id="SSF81338">
    <property type="entry name" value="Aquaporin-like"/>
    <property type="match status" value="1"/>
</dbReference>
<dbReference type="GO" id="GO:0015250">
    <property type="term" value="F:water channel activity"/>
    <property type="evidence" value="ECO:0007669"/>
    <property type="project" value="TreeGrafter"/>
</dbReference>
<sequence length="354" mass="39383">MMERLRQKLHISDDLSRATLAEFFGTFYLLWGGNSIVVQFIVGKRKFDDWNGVNVGWGIVLLIAVQMTHRISGAHLNPAVSFFLLTQRKISLARFILYVVAQNIGAFLGALVTFVIYYEAITSYGNGTLYVTGPYATAGIFSTYPQPYLSALGGCIDQIAGTAMLCIGVATIVDPRNGIPPFLQPTLVGVLLMSIGMALGMNCGYAINPARDFGPRLLTLCVGYGWEVFSFRNYNWFWVPTLMPMVGAVVGAWIYEFFIGFHTPDEPEPKSVKFILVMDAVTRDLNDRLAQFDLRLNVTETEYLTTYVNQIGTISVGALIFRELEPIKTLDQRSRSTVAFLTKSLHALMQRGAH</sequence>
<protein>
    <submittedName>
        <fullName evidence="10">Channel protein, MIP family</fullName>
    </submittedName>
</protein>
<feature type="transmembrane region" description="Helical" evidence="9">
    <location>
        <begin position="54"/>
        <end position="74"/>
    </location>
</feature>
<feature type="transmembrane region" description="Helical" evidence="9">
    <location>
        <begin position="185"/>
        <end position="207"/>
    </location>
</feature>
<dbReference type="PANTHER" id="PTHR43829:SF27">
    <property type="entry name" value="AQUAPORIN-3"/>
    <property type="match status" value="1"/>
</dbReference>
<evidence type="ECO:0000256" key="7">
    <source>
        <dbReference type="ARBA" id="ARBA00045280"/>
    </source>
</evidence>
<dbReference type="GO" id="GO:0015254">
    <property type="term" value="F:glycerol channel activity"/>
    <property type="evidence" value="ECO:0007669"/>
    <property type="project" value="TreeGrafter"/>
</dbReference>
<dbReference type="InterPro" id="IPR050363">
    <property type="entry name" value="MIP/Aquaporin"/>
</dbReference>
<dbReference type="InterPro" id="IPR022357">
    <property type="entry name" value="MIP_CS"/>
</dbReference>
<dbReference type="CDD" id="cd00333">
    <property type="entry name" value="MIP"/>
    <property type="match status" value="1"/>
</dbReference>
<keyword evidence="6 9" id="KW-0472">Membrane</keyword>
<comment type="function">
    <text evidence="7">Aquaglyceroporin that may modulate the water content and osmolytes during anhydrobiosis.</text>
</comment>
<evidence type="ECO:0000256" key="1">
    <source>
        <dbReference type="ARBA" id="ARBA00004141"/>
    </source>
</evidence>
<dbReference type="PANTHER" id="PTHR43829">
    <property type="entry name" value="AQUAPORIN OR AQUAGLYCEROPORIN RELATED"/>
    <property type="match status" value="1"/>
</dbReference>
<comment type="subcellular location">
    <subcellularLocation>
        <location evidence="1">Membrane</location>
        <topology evidence="1">Multi-pass membrane protein</topology>
    </subcellularLocation>
</comment>
<evidence type="ECO:0000256" key="4">
    <source>
        <dbReference type="ARBA" id="ARBA00022692"/>
    </source>
</evidence>
<gene>
    <name evidence="10" type="ORF">ANCCEY_09485</name>
</gene>
<evidence type="ECO:0000313" key="10">
    <source>
        <dbReference type="EMBL" id="EPB71432.1"/>
    </source>
</evidence>
<dbReference type="AlphaFoldDB" id="A0A0D6LUW1"/>
<dbReference type="GO" id="GO:0016323">
    <property type="term" value="C:basolateral plasma membrane"/>
    <property type="evidence" value="ECO:0007669"/>
    <property type="project" value="TreeGrafter"/>
</dbReference>
<keyword evidence="5 9" id="KW-1133">Transmembrane helix</keyword>
<evidence type="ECO:0000256" key="3">
    <source>
        <dbReference type="ARBA" id="ARBA00022448"/>
    </source>
</evidence>
<evidence type="ECO:0000256" key="8">
    <source>
        <dbReference type="RuleBase" id="RU000477"/>
    </source>
</evidence>
<feature type="transmembrane region" description="Helical" evidence="9">
    <location>
        <begin position="95"/>
        <end position="118"/>
    </location>
</feature>
<keyword evidence="11" id="KW-1185">Reference proteome</keyword>
<comment type="similarity">
    <text evidence="2 8">Belongs to the MIP/aquaporin (TC 1.A.8) family.</text>
</comment>
<dbReference type="NCBIfam" id="TIGR00861">
    <property type="entry name" value="MIP"/>
    <property type="match status" value="1"/>
</dbReference>
<evidence type="ECO:0000256" key="5">
    <source>
        <dbReference type="ARBA" id="ARBA00022989"/>
    </source>
</evidence>
<keyword evidence="4 8" id="KW-0812">Transmembrane</keyword>
<evidence type="ECO:0000256" key="2">
    <source>
        <dbReference type="ARBA" id="ARBA00006175"/>
    </source>
</evidence>
<dbReference type="PRINTS" id="PR00783">
    <property type="entry name" value="MINTRINSICP"/>
</dbReference>
<evidence type="ECO:0000256" key="9">
    <source>
        <dbReference type="SAM" id="Phobius"/>
    </source>
</evidence>
<feature type="transmembrane region" description="Helical" evidence="9">
    <location>
        <begin position="20"/>
        <end position="42"/>
    </location>
</feature>
<accession>A0A0D6LUW1</accession>
<keyword evidence="3 8" id="KW-0813">Transport</keyword>
<evidence type="ECO:0000313" key="11">
    <source>
        <dbReference type="Proteomes" id="UP000054495"/>
    </source>
</evidence>
<evidence type="ECO:0000256" key="6">
    <source>
        <dbReference type="ARBA" id="ARBA00023136"/>
    </source>
</evidence>
<feature type="transmembrane region" description="Helical" evidence="9">
    <location>
        <begin position="236"/>
        <end position="255"/>
    </location>
</feature>
<reference evidence="10 11" key="1">
    <citation type="submission" date="2013-05" db="EMBL/GenBank/DDBJ databases">
        <title>Draft genome of the parasitic nematode Anyclostoma ceylanicum.</title>
        <authorList>
            <person name="Mitreva M."/>
        </authorList>
    </citation>
    <scope>NUCLEOTIDE SEQUENCE [LARGE SCALE GENOMIC DNA]</scope>
</reference>
<dbReference type="EMBL" id="KE125110">
    <property type="protein sequence ID" value="EPB71432.1"/>
    <property type="molecule type" value="Genomic_DNA"/>
</dbReference>
<feature type="transmembrane region" description="Helical" evidence="9">
    <location>
        <begin position="151"/>
        <end position="173"/>
    </location>
</feature>
<dbReference type="Proteomes" id="UP000054495">
    <property type="component" value="Unassembled WGS sequence"/>
</dbReference>
<organism evidence="10 11">
    <name type="scientific">Ancylostoma ceylanicum</name>
    <dbReference type="NCBI Taxonomy" id="53326"/>
    <lineage>
        <taxon>Eukaryota</taxon>
        <taxon>Metazoa</taxon>
        <taxon>Ecdysozoa</taxon>
        <taxon>Nematoda</taxon>
        <taxon>Chromadorea</taxon>
        <taxon>Rhabditida</taxon>
        <taxon>Rhabditina</taxon>
        <taxon>Rhabditomorpha</taxon>
        <taxon>Strongyloidea</taxon>
        <taxon>Ancylostomatidae</taxon>
        <taxon>Ancylostomatinae</taxon>
        <taxon>Ancylostoma</taxon>
    </lineage>
</organism>
<dbReference type="Gene3D" id="1.20.1080.10">
    <property type="entry name" value="Glycerol uptake facilitator protein"/>
    <property type="match status" value="1"/>
</dbReference>
<dbReference type="InterPro" id="IPR023271">
    <property type="entry name" value="Aquaporin-like"/>
</dbReference>
<proteinExistence type="inferred from homology"/>
<name>A0A0D6LUW1_9BILA</name>
<dbReference type="Pfam" id="PF00230">
    <property type="entry name" value="MIP"/>
    <property type="match status" value="1"/>
</dbReference>
<dbReference type="InterPro" id="IPR000425">
    <property type="entry name" value="MIP"/>
</dbReference>